<organism evidence="1 2">
    <name type="scientific">Ficus carica</name>
    <name type="common">Common fig</name>
    <dbReference type="NCBI Taxonomy" id="3494"/>
    <lineage>
        <taxon>Eukaryota</taxon>
        <taxon>Viridiplantae</taxon>
        <taxon>Streptophyta</taxon>
        <taxon>Embryophyta</taxon>
        <taxon>Tracheophyta</taxon>
        <taxon>Spermatophyta</taxon>
        <taxon>Magnoliopsida</taxon>
        <taxon>eudicotyledons</taxon>
        <taxon>Gunneridae</taxon>
        <taxon>Pentapetalae</taxon>
        <taxon>rosids</taxon>
        <taxon>fabids</taxon>
        <taxon>Rosales</taxon>
        <taxon>Moraceae</taxon>
        <taxon>Ficeae</taxon>
        <taxon>Ficus</taxon>
    </lineage>
</organism>
<comment type="caution">
    <text evidence="1">The sequence shown here is derived from an EMBL/GenBank/DDBJ whole genome shotgun (WGS) entry which is preliminary data.</text>
</comment>
<accession>A0AA87Z5L5</accession>
<reference evidence="1" key="1">
    <citation type="submission" date="2023-07" db="EMBL/GenBank/DDBJ databases">
        <title>draft genome sequence of fig (Ficus carica).</title>
        <authorList>
            <person name="Takahashi T."/>
            <person name="Nishimura K."/>
        </authorList>
    </citation>
    <scope>NUCLEOTIDE SEQUENCE</scope>
</reference>
<dbReference type="Proteomes" id="UP001187192">
    <property type="component" value="Unassembled WGS sequence"/>
</dbReference>
<dbReference type="EMBL" id="BTGU01001355">
    <property type="protein sequence ID" value="GMN22006.1"/>
    <property type="molecule type" value="Genomic_DNA"/>
</dbReference>
<evidence type="ECO:0000313" key="1">
    <source>
        <dbReference type="EMBL" id="GMN22006.1"/>
    </source>
</evidence>
<protein>
    <submittedName>
        <fullName evidence="1">Uncharacterized protein</fullName>
    </submittedName>
</protein>
<evidence type="ECO:0000313" key="2">
    <source>
        <dbReference type="Proteomes" id="UP001187192"/>
    </source>
</evidence>
<name>A0AA87Z5L5_FICCA</name>
<proteinExistence type="predicted"/>
<dbReference type="AlphaFoldDB" id="A0AA87Z5L5"/>
<keyword evidence="2" id="KW-1185">Reference proteome</keyword>
<sequence length="54" mass="5916">MNRHSNTNESAAATAELAAAAATAELVAAAAMTELVAAWRRKWALEKFREREEK</sequence>
<gene>
    <name evidence="1" type="ORF">TIFTF001_040155</name>
</gene>